<keyword evidence="2" id="KW-1185">Reference proteome</keyword>
<comment type="caution">
    <text evidence="1">The sequence shown here is derived from an EMBL/GenBank/DDBJ whole genome shotgun (WGS) entry which is preliminary data.</text>
</comment>
<evidence type="ECO:0000313" key="2">
    <source>
        <dbReference type="Proteomes" id="UP000253472"/>
    </source>
</evidence>
<protein>
    <submittedName>
        <fullName evidence="1">Uncharacterized protein</fullName>
    </submittedName>
</protein>
<dbReference type="OrthoDB" id="4008815at2759"/>
<reference evidence="1 2" key="1">
    <citation type="submission" date="2018-06" db="EMBL/GenBank/DDBJ databases">
        <title>Whole genome sequencing of Candida tropicalis (genome annotated by CSBL at Korea University).</title>
        <authorList>
            <person name="Ahn J."/>
        </authorList>
    </citation>
    <scope>NUCLEOTIDE SEQUENCE [LARGE SCALE GENOMIC DNA]</scope>
    <source>
        <strain evidence="1 2">ATCC 20962</strain>
    </source>
</reference>
<evidence type="ECO:0000313" key="1">
    <source>
        <dbReference type="EMBL" id="RCK64764.1"/>
    </source>
</evidence>
<gene>
    <name evidence="1" type="ORF">Cantr_00771</name>
</gene>
<dbReference type="Proteomes" id="UP000253472">
    <property type="component" value="Unassembled WGS sequence"/>
</dbReference>
<dbReference type="EMBL" id="QLNQ01000021">
    <property type="protein sequence ID" value="RCK64764.1"/>
    <property type="molecule type" value="Genomic_DNA"/>
</dbReference>
<organism evidence="1 2">
    <name type="scientific">Candida viswanathii</name>
    <dbReference type="NCBI Taxonomy" id="5486"/>
    <lineage>
        <taxon>Eukaryota</taxon>
        <taxon>Fungi</taxon>
        <taxon>Dikarya</taxon>
        <taxon>Ascomycota</taxon>
        <taxon>Saccharomycotina</taxon>
        <taxon>Pichiomycetes</taxon>
        <taxon>Debaryomycetaceae</taxon>
        <taxon>Candida/Lodderomyces clade</taxon>
        <taxon>Candida</taxon>
    </lineage>
</organism>
<dbReference type="AlphaFoldDB" id="A0A367YFX2"/>
<proteinExistence type="predicted"/>
<sequence>MDTQKHRNRSKVFLNYLELFNQRIRFLQAAEEYFRTSSMIQAMNVPIGQHGDFFDFKIEEFSERVDQIDKDFLRALQLDPHLGLPQSKMNLSVYRQEIRKELTMQKMDLFDQIYGVINRMIAKHQKLHKDYRMEIEHIEMDFISGKIDELEYISRVLGDTGLDDESRITEERGVSSITFASED</sequence>
<name>A0A367YFX2_9ASCO</name>
<accession>A0A367YFX2</accession>